<evidence type="ECO:0000256" key="2">
    <source>
        <dbReference type="ARBA" id="ARBA00022884"/>
    </source>
</evidence>
<dbReference type="AlphaFoldDB" id="A0A1F5PFQ7"/>
<name>A0A1F5PFQ7_9BACT</name>
<dbReference type="NCBIfam" id="TIGR00731">
    <property type="entry name" value="bL25_bact_ctc"/>
    <property type="match status" value="1"/>
</dbReference>
<evidence type="ECO:0000256" key="5">
    <source>
        <dbReference type="HAMAP-Rule" id="MF_01334"/>
    </source>
</evidence>
<evidence type="ECO:0000256" key="6">
    <source>
        <dbReference type="SAM" id="MobiDB-lite"/>
    </source>
</evidence>
<dbReference type="Pfam" id="PF14693">
    <property type="entry name" value="Ribosomal_TL5_C"/>
    <property type="match status" value="1"/>
</dbReference>
<gene>
    <name evidence="5" type="primary">rplY</name>
    <name evidence="5" type="synonym">ctc</name>
    <name evidence="9" type="ORF">A2722_02355</name>
</gene>
<feature type="domain" description="Large ribosomal subunit protein bL25 L25" evidence="7">
    <location>
        <begin position="7"/>
        <end position="93"/>
    </location>
</feature>
<evidence type="ECO:0000259" key="7">
    <source>
        <dbReference type="Pfam" id="PF01386"/>
    </source>
</evidence>
<keyword evidence="4 5" id="KW-0687">Ribonucleoprotein</keyword>
<dbReference type="GO" id="GO:0006412">
    <property type="term" value="P:translation"/>
    <property type="evidence" value="ECO:0007669"/>
    <property type="project" value="UniProtKB-UniRule"/>
</dbReference>
<feature type="domain" description="Large ribosomal subunit protein bL25 beta" evidence="8">
    <location>
        <begin position="101"/>
        <end position="187"/>
    </location>
</feature>
<dbReference type="Gene3D" id="2.170.120.20">
    <property type="entry name" value="Ribosomal protein L25, beta domain"/>
    <property type="match status" value="1"/>
</dbReference>
<dbReference type="Pfam" id="PF01386">
    <property type="entry name" value="Ribosomal_L25p"/>
    <property type="match status" value="1"/>
</dbReference>
<comment type="subunit">
    <text evidence="5">Part of the 50S ribosomal subunit; part of the 5S rRNA/L5/L18/L25 subcomplex. Contacts the 5S rRNA. Binds to the 5S rRNA independently of L5 and L18.</text>
</comment>
<proteinExistence type="inferred from homology"/>
<evidence type="ECO:0000256" key="4">
    <source>
        <dbReference type="ARBA" id="ARBA00023274"/>
    </source>
</evidence>
<dbReference type="PANTHER" id="PTHR33284:SF1">
    <property type="entry name" value="RIBOSOMAL PROTEIN L25_GLN-TRNA SYNTHETASE, ANTI-CODON-BINDING DOMAIN-CONTAINING PROTEIN"/>
    <property type="match status" value="1"/>
</dbReference>
<evidence type="ECO:0000256" key="3">
    <source>
        <dbReference type="ARBA" id="ARBA00022980"/>
    </source>
</evidence>
<evidence type="ECO:0000256" key="1">
    <source>
        <dbReference type="ARBA" id="ARBA00022730"/>
    </source>
</evidence>
<feature type="region of interest" description="Disordered" evidence="6">
    <location>
        <begin position="205"/>
        <end position="237"/>
    </location>
</feature>
<dbReference type="InterPro" id="IPR029751">
    <property type="entry name" value="Ribosomal_L25_dom"/>
</dbReference>
<dbReference type="CDD" id="cd00495">
    <property type="entry name" value="Ribosomal_L25_TL5_CTC"/>
    <property type="match status" value="1"/>
</dbReference>
<comment type="caution">
    <text evidence="9">The sequence shown here is derived from an EMBL/GenBank/DDBJ whole genome shotgun (WGS) entry which is preliminary data.</text>
</comment>
<dbReference type="InterPro" id="IPR020057">
    <property type="entry name" value="Ribosomal_bL25_b-dom"/>
</dbReference>
<dbReference type="InterPro" id="IPR037121">
    <property type="entry name" value="Ribosomal_bL25_C"/>
</dbReference>
<organism evidence="9 10">
    <name type="scientific">Candidatus Doudnabacteria bacterium RIFCSPHIGHO2_01_FULL_50_11</name>
    <dbReference type="NCBI Taxonomy" id="1817828"/>
    <lineage>
        <taxon>Bacteria</taxon>
        <taxon>Candidatus Doudnaibacteriota</taxon>
    </lineage>
</organism>
<dbReference type="InterPro" id="IPR001021">
    <property type="entry name" value="Ribosomal_bL25_long"/>
</dbReference>
<reference evidence="9 10" key="1">
    <citation type="journal article" date="2016" name="Nat. Commun.">
        <title>Thousands of microbial genomes shed light on interconnected biogeochemical processes in an aquifer system.</title>
        <authorList>
            <person name="Anantharaman K."/>
            <person name="Brown C.T."/>
            <person name="Hug L.A."/>
            <person name="Sharon I."/>
            <person name="Castelle C.J."/>
            <person name="Probst A.J."/>
            <person name="Thomas B.C."/>
            <person name="Singh A."/>
            <person name="Wilkins M.J."/>
            <person name="Karaoz U."/>
            <person name="Brodie E.L."/>
            <person name="Williams K.H."/>
            <person name="Hubbard S.S."/>
            <person name="Banfield J.F."/>
        </authorList>
    </citation>
    <scope>NUCLEOTIDE SEQUENCE [LARGE SCALE GENOMIC DNA]</scope>
</reference>
<dbReference type="InterPro" id="IPR020056">
    <property type="entry name" value="Rbsml_bL25/Gln-tRNA_synth_N"/>
</dbReference>
<feature type="compositionally biased region" description="Basic and acidic residues" evidence="6">
    <location>
        <begin position="209"/>
        <end position="237"/>
    </location>
</feature>
<dbReference type="Gene3D" id="2.40.240.10">
    <property type="entry name" value="Ribosomal Protein L25, Chain P"/>
    <property type="match status" value="1"/>
</dbReference>
<sequence>MAQKLTLAATPRGETGKQVDKLRGQGLVPAVVYGHRVPTTLLTVDRKEFEALYHKSGGSTLIELAIAGEKPKTVLVHDVQHHYITDLPSHVDFYQVNMSEKIKAKVPLVFQGESKAVKDLGGVLIKSTSEIEVEALPADLPHAIEVDVSKLNTFEDVIIFGDLPIDHEKVKTFGKPEEIMAKVVPPRSEEELKALEEKPVEEVAAVEGVVKETPEAVEGEEKPEKQKAEKSAKPEEK</sequence>
<protein>
    <recommendedName>
        <fullName evidence="5">Large ribosomal subunit protein bL25</fullName>
    </recommendedName>
    <alternativeName>
        <fullName evidence="5">General stress protein CTC</fullName>
    </alternativeName>
</protein>
<accession>A0A1F5PFQ7</accession>
<evidence type="ECO:0000313" key="10">
    <source>
        <dbReference type="Proteomes" id="UP000178377"/>
    </source>
</evidence>
<dbReference type="HAMAP" id="MF_01334">
    <property type="entry name" value="Ribosomal_bL25_CTC"/>
    <property type="match status" value="1"/>
</dbReference>
<evidence type="ECO:0000313" key="9">
    <source>
        <dbReference type="EMBL" id="OGE88723.1"/>
    </source>
</evidence>
<comment type="similarity">
    <text evidence="5">Belongs to the bacterial ribosomal protein bL25 family. CTC subfamily.</text>
</comment>
<dbReference type="SUPFAM" id="SSF50715">
    <property type="entry name" value="Ribosomal protein L25-like"/>
    <property type="match status" value="1"/>
</dbReference>
<dbReference type="GO" id="GO:0008097">
    <property type="term" value="F:5S rRNA binding"/>
    <property type="evidence" value="ECO:0007669"/>
    <property type="project" value="InterPro"/>
</dbReference>
<dbReference type="PANTHER" id="PTHR33284">
    <property type="entry name" value="RIBOSOMAL PROTEIN L25/GLN-TRNA SYNTHETASE, ANTI-CODON-BINDING DOMAIN-CONTAINING PROTEIN"/>
    <property type="match status" value="1"/>
</dbReference>
<evidence type="ECO:0000259" key="8">
    <source>
        <dbReference type="Pfam" id="PF14693"/>
    </source>
</evidence>
<dbReference type="GO" id="GO:0022625">
    <property type="term" value="C:cytosolic large ribosomal subunit"/>
    <property type="evidence" value="ECO:0007669"/>
    <property type="project" value="TreeGrafter"/>
</dbReference>
<dbReference type="GO" id="GO:0003735">
    <property type="term" value="F:structural constituent of ribosome"/>
    <property type="evidence" value="ECO:0007669"/>
    <property type="project" value="InterPro"/>
</dbReference>
<keyword evidence="2 5" id="KW-0694">RNA-binding</keyword>
<dbReference type="Proteomes" id="UP000178377">
    <property type="component" value="Unassembled WGS sequence"/>
</dbReference>
<dbReference type="EMBL" id="MFEO01000030">
    <property type="protein sequence ID" value="OGE88723.1"/>
    <property type="molecule type" value="Genomic_DNA"/>
</dbReference>
<comment type="function">
    <text evidence="5">This is one of the proteins that binds to the 5S RNA in the ribosome where it forms part of the central protuberance.</text>
</comment>
<keyword evidence="1 5" id="KW-0699">rRNA-binding</keyword>
<keyword evidence="3 5" id="KW-0689">Ribosomal protein</keyword>
<dbReference type="STRING" id="1817828.A2722_02355"/>
<dbReference type="InterPro" id="IPR011035">
    <property type="entry name" value="Ribosomal_bL25/Gln-tRNA_synth"/>
</dbReference>
<dbReference type="InterPro" id="IPR020930">
    <property type="entry name" value="Ribosomal_uL5_bac-type"/>
</dbReference>